<keyword evidence="2" id="KW-1185">Reference proteome</keyword>
<dbReference type="OrthoDB" id="8063408at2759"/>
<evidence type="ECO:0000313" key="2">
    <source>
        <dbReference type="Proteomes" id="UP000299102"/>
    </source>
</evidence>
<reference evidence="1 2" key="1">
    <citation type="journal article" date="2019" name="Commun. Biol.">
        <title>The bagworm genome reveals a unique fibroin gene that provides high tensile strength.</title>
        <authorList>
            <person name="Kono N."/>
            <person name="Nakamura H."/>
            <person name="Ohtoshi R."/>
            <person name="Tomita M."/>
            <person name="Numata K."/>
            <person name="Arakawa K."/>
        </authorList>
    </citation>
    <scope>NUCLEOTIDE SEQUENCE [LARGE SCALE GENOMIC DNA]</scope>
</reference>
<dbReference type="InterPro" id="IPR009003">
    <property type="entry name" value="Peptidase_S1_PA"/>
</dbReference>
<accession>A0A4C1UX50</accession>
<dbReference type="AlphaFoldDB" id="A0A4C1UX50"/>
<dbReference type="EMBL" id="BGZK01000235">
    <property type="protein sequence ID" value="GBP30587.1"/>
    <property type="molecule type" value="Genomic_DNA"/>
</dbReference>
<name>A0A4C1UX50_EUMVA</name>
<protein>
    <submittedName>
        <fullName evidence="1">Uncharacterized protein</fullName>
    </submittedName>
</protein>
<gene>
    <name evidence="1" type="ORF">EVAR_76129_1</name>
</gene>
<dbReference type="Proteomes" id="UP000299102">
    <property type="component" value="Unassembled WGS sequence"/>
</dbReference>
<proteinExistence type="predicted"/>
<dbReference type="Gene3D" id="2.40.10.10">
    <property type="entry name" value="Trypsin-like serine proteases"/>
    <property type="match status" value="1"/>
</dbReference>
<organism evidence="1 2">
    <name type="scientific">Eumeta variegata</name>
    <name type="common">Bagworm moth</name>
    <name type="synonym">Eumeta japonica</name>
    <dbReference type="NCBI Taxonomy" id="151549"/>
    <lineage>
        <taxon>Eukaryota</taxon>
        <taxon>Metazoa</taxon>
        <taxon>Ecdysozoa</taxon>
        <taxon>Arthropoda</taxon>
        <taxon>Hexapoda</taxon>
        <taxon>Insecta</taxon>
        <taxon>Pterygota</taxon>
        <taxon>Neoptera</taxon>
        <taxon>Endopterygota</taxon>
        <taxon>Lepidoptera</taxon>
        <taxon>Glossata</taxon>
        <taxon>Ditrysia</taxon>
        <taxon>Tineoidea</taxon>
        <taxon>Psychidae</taxon>
        <taxon>Oiketicinae</taxon>
        <taxon>Eumeta</taxon>
    </lineage>
</organism>
<sequence>MVVIEGSLSTGTTLCKSDGGGSLSYHVWDDDGSRVNYLRGVASIAPADERSCNVNPIGVFTHVLRYKSFLEEYLKEAVCFCYICGEYTVKSQQRNISDFVKKVYFAYFHLILGDQDKPWAPHKVCRRCEEDLRLWFKHVKGFDTKNEKKISYPNLDSAIRPVSNNSETPVPHPPPNLDYREDGMSVYSSDSSGFGGGSNSGSLTFPFKQHNPGGSSQYRHEAFIVPKSIETSAA</sequence>
<dbReference type="SUPFAM" id="SSF50494">
    <property type="entry name" value="Trypsin-like serine proteases"/>
    <property type="match status" value="1"/>
</dbReference>
<dbReference type="InterPro" id="IPR043504">
    <property type="entry name" value="Peptidase_S1_PA_chymotrypsin"/>
</dbReference>
<comment type="caution">
    <text evidence="1">The sequence shown here is derived from an EMBL/GenBank/DDBJ whole genome shotgun (WGS) entry which is preliminary data.</text>
</comment>
<evidence type="ECO:0000313" key="1">
    <source>
        <dbReference type="EMBL" id="GBP30587.1"/>
    </source>
</evidence>